<name>A0A4W5LNC2_9TELE</name>
<reference evidence="5" key="3">
    <citation type="submission" date="2025-09" db="UniProtKB">
        <authorList>
            <consortium name="Ensembl"/>
        </authorList>
    </citation>
    <scope>IDENTIFICATION</scope>
</reference>
<reference evidence="6" key="1">
    <citation type="submission" date="2018-06" db="EMBL/GenBank/DDBJ databases">
        <title>Genome assembly of Danube salmon.</title>
        <authorList>
            <person name="Macqueen D.J."/>
            <person name="Gundappa M.K."/>
        </authorList>
    </citation>
    <scope>NUCLEOTIDE SEQUENCE [LARGE SCALE GENOMIC DNA]</scope>
</reference>
<dbReference type="PANTHER" id="PTHR14514:SF3">
    <property type="entry name" value="NESPRIN-1"/>
    <property type="match status" value="1"/>
</dbReference>
<dbReference type="Proteomes" id="UP000314982">
    <property type="component" value="Unassembled WGS sequence"/>
</dbReference>
<comment type="subcellular location">
    <subcellularLocation>
        <location evidence="1">Endomembrane system</location>
    </subcellularLocation>
</comment>
<keyword evidence="4" id="KW-0472">Membrane</keyword>
<keyword evidence="6" id="KW-1185">Reference proteome</keyword>
<dbReference type="PANTHER" id="PTHR14514">
    <property type="entry name" value="PKA ANCHORING PROTEIN"/>
    <property type="match status" value="1"/>
</dbReference>
<evidence type="ECO:0000256" key="2">
    <source>
        <dbReference type="ARBA" id="ARBA00022553"/>
    </source>
</evidence>
<keyword evidence="2" id="KW-0597">Phosphoprotein</keyword>
<accession>A0A4W5LNC2</accession>
<proteinExistence type="predicted"/>
<evidence type="ECO:0000256" key="1">
    <source>
        <dbReference type="ARBA" id="ARBA00004308"/>
    </source>
</evidence>
<protein>
    <submittedName>
        <fullName evidence="5">Uncharacterized protein</fullName>
    </submittedName>
</protein>
<evidence type="ECO:0000256" key="3">
    <source>
        <dbReference type="ARBA" id="ARBA00022737"/>
    </source>
</evidence>
<evidence type="ECO:0000256" key="4">
    <source>
        <dbReference type="ARBA" id="ARBA00023136"/>
    </source>
</evidence>
<dbReference type="SUPFAM" id="SSF46966">
    <property type="entry name" value="Spectrin repeat"/>
    <property type="match status" value="1"/>
</dbReference>
<organism evidence="5 6">
    <name type="scientific">Hucho hucho</name>
    <name type="common">huchen</name>
    <dbReference type="NCBI Taxonomy" id="62062"/>
    <lineage>
        <taxon>Eukaryota</taxon>
        <taxon>Metazoa</taxon>
        <taxon>Chordata</taxon>
        <taxon>Craniata</taxon>
        <taxon>Vertebrata</taxon>
        <taxon>Euteleostomi</taxon>
        <taxon>Actinopterygii</taxon>
        <taxon>Neopterygii</taxon>
        <taxon>Teleostei</taxon>
        <taxon>Protacanthopterygii</taxon>
        <taxon>Salmoniformes</taxon>
        <taxon>Salmonidae</taxon>
        <taxon>Salmoninae</taxon>
        <taxon>Hucho</taxon>
    </lineage>
</organism>
<dbReference type="AlphaFoldDB" id="A0A4W5LNC2"/>
<dbReference type="Ensembl" id="ENSHHUT00000028482.1">
    <property type="protein sequence ID" value="ENSHHUP00000027393.1"/>
    <property type="gene ID" value="ENSHHUG00000017363.1"/>
</dbReference>
<evidence type="ECO:0000313" key="6">
    <source>
        <dbReference type="Proteomes" id="UP000314982"/>
    </source>
</evidence>
<evidence type="ECO:0000313" key="5">
    <source>
        <dbReference type="Ensembl" id="ENSHHUP00000027393.1"/>
    </source>
</evidence>
<dbReference type="Gene3D" id="1.20.58.60">
    <property type="match status" value="1"/>
</dbReference>
<keyword evidence="3" id="KW-0677">Repeat</keyword>
<reference evidence="5" key="2">
    <citation type="submission" date="2025-08" db="UniProtKB">
        <authorList>
            <consortium name="Ensembl"/>
        </authorList>
    </citation>
    <scope>IDENTIFICATION</scope>
</reference>
<sequence>MAPDLERLNELGYRLPLNDTEIKRMQNLNRSWSSANAQTTERFSKLQSFLLQQQTFLEKCETWMEFLVQTEEKLAVGISGNYQSLIEQQRAH</sequence>